<keyword evidence="1" id="KW-1133">Transmembrane helix</keyword>
<keyword evidence="1" id="KW-0812">Transmembrane</keyword>
<dbReference type="Proteomes" id="UP000012220">
    <property type="component" value="Unassembled WGS sequence"/>
</dbReference>
<name>N1UEH8_LEPIR</name>
<dbReference type="EMBL" id="AHNY02000251">
    <property type="protein sequence ID" value="EMY23282.1"/>
    <property type="molecule type" value="Genomic_DNA"/>
</dbReference>
<organism evidence="2 3">
    <name type="scientific">Leptospira interrogans serovar Australis str. 200703203</name>
    <dbReference type="NCBI Taxonomy" id="1085541"/>
    <lineage>
        <taxon>Bacteria</taxon>
        <taxon>Pseudomonadati</taxon>
        <taxon>Spirochaetota</taxon>
        <taxon>Spirochaetia</taxon>
        <taxon>Leptospirales</taxon>
        <taxon>Leptospiraceae</taxon>
        <taxon>Leptospira</taxon>
    </lineage>
</organism>
<keyword evidence="1" id="KW-0472">Membrane</keyword>
<accession>N1UEH8</accession>
<comment type="caution">
    <text evidence="2">The sequence shown here is derived from an EMBL/GenBank/DDBJ whole genome shotgun (WGS) entry which is preliminary data.</text>
</comment>
<dbReference type="AlphaFoldDB" id="N1UEH8"/>
<reference evidence="2 3" key="1">
    <citation type="submission" date="2013-02" db="EMBL/GenBank/DDBJ databases">
        <authorList>
            <person name="Harkins D.M."/>
            <person name="Durkin A.S."/>
            <person name="Brinkac L.M."/>
            <person name="Haft D.H."/>
            <person name="Selengut J.D."/>
            <person name="Sanka R."/>
            <person name="DePew J."/>
            <person name="Purushe J."/>
            <person name="Picardeau M."/>
            <person name="Werts C."/>
            <person name="Goarant C."/>
            <person name="Vinetz J.M."/>
            <person name="Sutton G.G."/>
            <person name="Nierman W.C."/>
            <person name="Fouts D.E."/>
        </authorList>
    </citation>
    <scope>NUCLEOTIDE SEQUENCE [LARGE SCALE GENOMIC DNA]</scope>
    <source>
        <strain evidence="2 3">200703203</strain>
    </source>
</reference>
<feature type="non-terminal residue" evidence="2">
    <location>
        <position position="77"/>
    </location>
</feature>
<protein>
    <submittedName>
        <fullName evidence="2">Uncharacterized protein</fullName>
    </submittedName>
</protein>
<proteinExistence type="predicted"/>
<evidence type="ECO:0000256" key="1">
    <source>
        <dbReference type="SAM" id="Phobius"/>
    </source>
</evidence>
<gene>
    <name evidence="2" type="ORF">LEP1GSC115_0137</name>
</gene>
<feature type="transmembrane region" description="Helical" evidence="1">
    <location>
        <begin position="53"/>
        <end position="75"/>
    </location>
</feature>
<evidence type="ECO:0000313" key="2">
    <source>
        <dbReference type="EMBL" id="EMY23282.1"/>
    </source>
</evidence>
<feature type="transmembrane region" description="Helical" evidence="1">
    <location>
        <begin position="18"/>
        <end position="41"/>
    </location>
</feature>
<evidence type="ECO:0000313" key="3">
    <source>
        <dbReference type="Proteomes" id="UP000012220"/>
    </source>
</evidence>
<sequence length="77" mass="8595">MIFFLLSSYPSRLIKKGLLLILSLNLLLNIVNLFSAVHLIWPFNFFVPPLFLTYAGFPVSAIAVISAFSALVVFYTA</sequence>